<gene>
    <name evidence="2" type="ORF">GCM10023321_24510</name>
</gene>
<dbReference type="EMBL" id="BAABJP010000008">
    <property type="protein sequence ID" value="GAA5153755.1"/>
    <property type="molecule type" value="Genomic_DNA"/>
</dbReference>
<evidence type="ECO:0000313" key="3">
    <source>
        <dbReference type="Proteomes" id="UP001428817"/>
    </source>
</evidence>
<organism evidence="2 3">
    <name type="scientific">Pseudonocardia eucalypti</name>
    <dbReference type="NCBI Taxonomy" id="648755"/>
    <lineage>
        <taxon>Bacteria</taxon>
        <taxon>Bacillati</taxon>
        <taxon>Actinomycetota</taxon>
        <taxon>Actinomycetes</taxon>
        <taxon>Pseudonocardiales</taxon>
        <taxon>Pseudonocardiaceae</taxon>
        <taxon>Pseudonocardia</taxon>
    </lineage>
</organism>
<dbReference type="Proteomes" id="UP001428817">
    <property type="component" value="Unassembled WGS sequence"/>
</dbReference>
<evidence type="ECO:0000259" key="1">
    <source>
        <dbReference type="PROSITE" id="PS51819"/>
    </source>
</evidence>
<protein>
    <submittedName>
        <fullName evidence="2">VOC family protein</fullName>
    </submittedName>
</protein>
<sequence length="131" mass="14224">MSKTARGGLPRLARMTIQRIVPNLKVAEPGLGHAFYQDVLGLRKDMDLGWIATFRAPGNPAAQLSLVTRDASAPEDSVISVGVPDVEAVHERALALGHPIVHPLTTEPWGVRRFFVREPNGYVVNVVMHAG</sequence>
<feature type="domain" description="VOC" evidence="1">
    <location>
        <begin position="16"/>
        <end position="129"/>
    </location>
</feature>
<dbReference type="Pfam" id="PF00903">
    <property type="entry name" value="Glyoxalase"/>
    <property type="match status" value="1"/>
</dbReference>
<dbReference type="SUPFAM" id="SSF54593">
    <property type="entry name" value="Glyoxalase/Bleomycin resistance protein/Dihydroxybiphenyl dioxygenase"/>
    <property type="match status" value="1"/>
</dbReference>
<accession>A0ABP9PZS3</accession>
<name>A0ABP9PZS3_9PSEU</name>
<comment type="caution">
    <text evidence="2">The sequence shown here is derived from an EMBL/GenBank/DDBJ whole genome shotgun (WGS) entry which is preliminary data.</text>
</comment>
<evidence type="ECO:0000313" key="2">
    <source>
        <dbReference type="EMBL" id="GAA5153755.1"/>
    </source>
</evidence>
<keyword evidence="3" id="KW-1185">Reference proteome</keyword>
<dbReference type="PROSITE" id="PS51819">
    <property type="entry name" value="VOC"/>
    <property type="match status" value="1"/>
</dbReference>
<dbReference type="Gene3D" id="3.10.180.10">
    <property type="entry name" value="2,3-Dihydroxybiphenyl 1,2-Dioxygenase, domain 1"/>
    <property type="match status" value="1"/>
</dbReference>
<dbReference type="InterPro" id="IPR004360">
    <property type="entry name" value="Glyas_Fos-R_dOase_dom"/>
</dbReference>
<dbReference type="InterPro" id="IPR037523">
    <property type="entry name" value="VOC_core"/>
</dbReference>
<proteinExistence type="predicted"/>
<reference evidence="3" key="1">
    <citation type="journal article" date="2019" name="Int. J. Syst. Evol. Microbiol.">
        <title>The Global Catalogue of Microorganisms (GCM) 10K type strain sequencing project: providing services to taxonomists for standard genome sequencing and annotation.</title>
        <authorList>
            <consortium name="The Broad Institute Genomics Platform"/>
            <consortium name="The Broad Institute Genome Sequencing Center for Infectious Disease"/>
            <person name="Wu L."/>
            <person name="Ma J."/>
        </authorList>
    </citation>
    <scope>NUCLEOTIDE SEQUENCE [LARGE SCALE GENOMIC DNA]</scope>
    <source>
        <strain evidence="3">JCM 18303</strain>
    </source>
</reference>
<dbReference type="InterPro" id="IPR029068">
    <property type="entry name" value="Glyas_Bleomycin-R_OHBP_Dase"/>
</dbReference>